<accession>A0ACB9X4D3</accession>
<comment type="caution">
    <text evidence="1">The sequence shown here is derived from an EMBL/GenBank/DDBJ whole genome shotgun (WGS) entry which is preliminary data.</text>
</comment>
<gene>
    <name evidence="1" type="ORF">KUCAC02_028686</name>
</gene>
<protein>
    <submittedName>
        <fullName evidence="1">Uncharacterized protein</fullName>
    </submittedName>
</protein>
<dbReference type="EMBL" id="CM043793">
    <property type="protein sequence ID" value="KAI4820715.1"/>
    <property type="molecule type" value="Genomic_DNA"/>
</dbReference>
<reference evidence="1" key="1">
    <citation type="submission" date="2022-05" db="EMBL/GenBank/DDBJ databases">
        <title>Chromosome-level genome of Chaenocephalus aceratus.</title>
        <authorList>
            <person name="Park H."/>
        </authorList>
    </citation>
    <scope>NUCLEOTIDE SEQUENCE</scope>
    <source>
        <strain evidence="1">KU_202001</strain>
    </source>
</reference>
<organism evidence="1 2">
    <name type="scientific">Chaenocephalus aceratus</name>
    <name type="common">Blackfin icefish</name>
    <name type="synonym">Chaenichthys aceratus</name>
    <dbReference type="NCBI Taxonomy" id="36190"/>
    <lineage>
        <taxon>Eukaryota</taxon>
        <taxon>Metazoa</taxon>
        <taxon>Chordata</taxon>
        <taxon>Craniata</taxon>
        <taxon>Vertebrata</taxon>
        <taxon>Euteleostomi</taxon>
        <taxon>Actinopterygii</taxon>
        <taxon>Neopterygii</taxon>
        <taxon>Teleostei</taxon>
        <taxon>Neoteleostei</taxon>
        <taxon>Acanthomorphata</taxon>
        <taxon>Eupercaria</taxon>
        <taxon>Perciformes</taxon>
        <taxon>Notothenioidei</taxon>
        <taxon>Channichthyidae</taxon>
        <taxon>Chaenocephalus</taxon>
    </lineage>
</organism>
<proteinExistence type="predicted"/>
<evidence type="ECO:0000313" key="1">
    <source>
        <dbReference type="EMBL" id="KAI4820715.1"/>
    </source>
</evidence>
<dbReference type="Proteomes" id="UP001057452">
    <property type="component" value="Chromosome 9"/>
</dbReference>
<evidence type="ECO:0000313" key="2">
    <source>
        <dbReference type="Proteomes" id="UP001057452"/>
    </source>
</evidence>
<sequence length="482" mass="54528">MSDALSDDGSVNQDDSQEDVMTPAELIAKLEEEENLQRVKKGDAKACIHRMEIDRIRFVLSSYLRSRLQKIEKFFPHVLEKEKSRGEGDPSLLSPEEFAFAKEYYANTETYLKAVALKRMPPNLQTMDMLKAVPEPCLDSFVFLRVKERQENILVEPETDDQKYVLIVELQPNIDNISILQDHTISIEMSSATVLPGVGLGSMAQSAGLAEIAVRLCLNQRKQLCPHVWVPILKPQRPCIRPKVSDQLSSEIFRQAYLTHLFPSFLEDFDEDDDDLLFPVKNKRVIFADSRGMSLTAVREFSDEEEQSDINLLPSLQDLGSMMEDGYSCTVSTCCPGTSLKLGFPQPSADFQAFRAKLAESMVTLENCSVNEQALHGTVRVRNISFQKEVRVRITFDSWQSYRDVPCAYLPKRFGGPQTDIFEFDIAIPKVLDAKRRIEFCLSYSPGGQSESFWDNNNGQNYSVVLCVSSHLCCGKNLSERA</sequence>
<name>A0ACB9X4D3_CHAAC</name>
<keyword evidence="2" id="KW-1185">Reference proteome</keyword>